<dbReference type="PANTHER" id="PTHR11349">
    <property type="entry name" value="NUCLEOSIDE DIPHOSPHATE KINASE"/>
    <property type="match status" value="1"/>
</dbReference>
<evidence type="ECO:0000256" key="6">
    <source>
        <dbReference type="PROSITE-ProRule" id="PRU00706"/>
    </source>
</evidence>
<accession>D2VTC4</accession>
<comment type="cofactor">
    <cofactor evidence="1">
        <name>Mg(2+)</name>
        <dbReference type="ChEBI" id="CHEBI:18420"/>
    </cofactor>
</comment>
<sequence>MSSERTFIALKPDAVQRGLIGPIITRFEQKGFKLVAMKLITPTAELASKHYAEHDGKPFFAGLVEFLTSGPVCAMVWEGQGVIAAARKLIGVTKPLESAPGTIRGDFAINVGRNIIHGSDSTTSAEAEIALWFKPEEISNWTPVANKWIYE</sequence>
<evidence type="ECO:0000256" key="3">
    <source>
        <dbReference type="ARBA" id="ARBA00012966"/>
    </source>
</evidence>
<feature type="binding site" evidence="6">
    <location>
        <position position="11"/>
    </location>
    <ligand>
        <name>ATP</name>
        <dbReference type="ChEBI" id="CHEBI:30616"/>
    </ligand>
</feature>
<name>D2VTC4_NAEGR</name>
<evidence type="ECO:0000256" key="1">
    <source>
        <dbReference type="ARBA" id="ARBA00001946"/>
    </source>
</evidence>
<dbReference type="RefSeq" id="XP_002672581.1">
    <property type="nucleotide sequence ID" value="XM_002672535.1"/>
</dbReference>
<dbReference type="SMART" id="SM00562">
    <property type="entry name" value="NDK"/>
    <property type="match status" value="1"/>
</dbReference>
<dbReference type="Proteomes" id="UP000006671">
    <property type="component" value="Unassembled WGS sequence"/>
</dbReference>
<comment type="similarity">
    <text evidence="2 6 7">Belongs to the NDK family.</text>
</comment>
<evidence type="ECO:0000256" key="2">
    <source>
        <dbReference type="ARBA" id="ARBA00008142"/>
    </source>
</evidence>
<evidence type="ECO:0000256" key="5">
    <source>
        <dbReference type="ARBA" id="ARBA00022777"/>
    </source>
</evidence>
<evidence type="ECO:0000313" key="9">
    <source>
        <dbReference type="EMBL" id="EFC39837.1"/>
    </source>
</evidence>
<feature type="binding site" evidence="6">
    <location>
        <position position="93"/>
    </location>
    <ligand>
        <name>ATP</name>
        <dbReference type="ChEBI" id="CHEBI:30616"/>
    </ligand>
</feature>
<evidence type="ECO:0000256" key="7">
    <source>
        <dbReference type="RuleBase" id="RU004011"/>
    </source>
</evidence>
<dbReference type="EC" id="2.7.4.6" evidence="3"/>
<reference evidence="9 10" key="1">
    <citation type="journal article" date="2010" name="Cell">
        <title>The genome of Naegleria gruberi illuminates early eukaryotic versatility.</title>
        <authorList>
            <person name="Fritz-Laylin L.K."/>
            <person name="Prochnik S.E."/>
            <person name="Ginger M.L."/>
            <person name="Dacks J.B."/>
            <person name="Carpenter M.L."/>
            <person name="Field M.C."/>
            <person name="Kuo A."/>
            <person name="Paredez A."/>
            <person name="Chapman J."/>
            <person name="Pham J."/>
            <person name="Shu S."/>
            <person name="Neupane R."/>
            <person name="Cipriano M."/>
            <person name="Mancuso J."/>
            <person name="Tu H."/>
            <person name="Salamov A."/>
            <person name="Lindquist E."/>
            <person name="Shapiro H."/>
            <person name="Lucas S."/>
            <person name="Grigoriev I.V."/>
            <person name="Cande W.Z."/>
            <person name="Fulton C."/>
            <person name="Rokhsar D.S."/>
            <person name="Dawson S.C."/>
        </authorList>
    </citation>
    <scope>NUCLEOTIDE SEQUENCE [LARGE SCALE GENOMIC DNA]</scope>
    <source>
        <strain evidence="9 10">NEG-M</strain>
    </source>
</reference>
<dbReference type="AlphaFoldDB" id="D2VTC4"/>
<dbReference type="SUPFAM" id="SSF54919">
    <property type="entry name" value="Nucleoside diphosphate kinase, NDK"/>
    <property type="match status" value="1"/>
</dbReference>
<dbReference type="GO" id="GO:0006228">
    <property type="term" value="P:UTP biosynthetic process"/>
    <property type="evidence" value="ECO:0007669"/>
    <property type="project" value="InterPro"/>
</dbReference>
<keyword evidence="5 9" id="KW-0418">Kinase</keyword>
<organism evidence="10">
    <name type="scientific">Naegleria gruberi</name>
    <name type="common">Amoeba</name>
    <dbReference type="NCBI Taxonomy" id="5762"/>
    <lineage>
        <taxon>Eukaryota</taxon>
        <taxon>Discoba</taxon>
        <taxon>Heterolobosea</taxon>
        <taxon>Tetramitia</taxon>
        <taxon>Eutetramitia</taxon>
        <taxon>Vahlkampfiidae</taxon>
        <taxon>Naegleria</taxon>
    </lineage>
</organism>
<dbReference type="OrthoDB" id="2162449at2759"/>
<dbReference type="GO" id="GO:0006241">
    <property type="term" value="P:CTP biosynthetic process"/>
    <property type="evidence" value="ECO:0007669"/>
    <property type="project" value="InterPro"/>
</dbReference>
<keyword evidence="4" id="KW-0808">Transferase</keyword>
<dbReference type="VEuPathDB" id="AmoebaDB:NAEGRDRAFT_72250"/>
<dbReference type="Pfam" id="PF00334">
    <property type="entry name" value="NDK"/>
    <property type="match status" value="1"/>
</dbReference>
<dbReference type="GO" id="GO:0004550">
    <property type="term" value="F:nucleoside diphosphate kinase activity"/>
    <property type="evidence" value="ECO:0007669"/>
    <property type="project" value="UniProtKB-EC"/>
</dbReference>
<dbReference type="CDD" id="cd04413">
    <property type="entry name" value="NDPk_I"/>
    <property type="match status" value="1"/>
</dbReference>
<dbReference type="InterPro" id="IPR001564">
    <property type="entry name" value="Nucleoside_diP_kinase"/>
</dbReference>
<dbReference type="OMA" id="ACAGVHE"/>
<dbReference type="STRING" id="5762.D2VTC4"/>
<dbReference type="Gene3D" id="3.30.70.141">
    <property type="entry name" value="Nucleoside diphosphate kinase-like domain"/>
    <property type="match status" value="1"/>
</dbReference>
<dbReference type="InterPro" id="IPR034907">
    <property type="entry name" value="NDK-like_dom"/>
</dbReference>
<feature type="binding site" evidence="6">
    <location>
        <position position="87"/>
    </location>
    <ligand>
        <name>ATP</name>
        <dbReference type="ChEBI" id="CHEBI:30616"/>
    </ligand>
</feature>
<protein>
    <recommendedName>
        <fullName evidence="3">nucleoside-diphosphate kinase</fullName>
        <ecNumber evidence="3">2.7.4.6</ecNumber>
    </recommendedName>
</protein>
<keyword evidence="10" id="KW-1185">Reference proteome</keyword>
<dbReference type="KEGG" id="ngr:NAEGRDRAFT_72250"/>
<dbReference type="InParanoid" id="D2VTC4"/>
<dbReference type="PROSITE" id="PS51374">
    <property type="entry name" value="NDPK_LIKE"/>
    <property type="match status" value="1"/>
</dbReference>
<dbReference type="FunFam" id="3.30.70.141:FF:000002">
    <property type="entry name" value="Nucleoside diphosphate kinase"/>
    <property type="match status" value="1"/>
</dbReference>
<dbReference type="NCBIfam" id="NF001908">
    <property type="entry name" value="PRK00668.1"/>
    <property type="match status" value="1"/>
</dbReference>
<feature type="domain" description="Nucleoside diphosphate kinase-like" evidence="8">
    <location>
        <begin position="3"/>
        <end position="140"/>
    </location>
</feature>
<feature type="binding site" evidence="6">
    <location>
        <position position="114"/>
    </location>
    <ligand>
        <name>ATP</name>
        <dbReference type="ChEBI" id="CHEBI:30616"/>
    </ligand>
</feature>
<feature type="binding site" evidence="6">
    <location>
        <position position="104"/>
    </location>
    <ligand>
        <name>ATP</name>
        <dbReference type="ChEBI" id="CHEBI:30616"/>
    </ligand>
</feature>
<dbReference type="InterPro" id="IPR036850">
    <property type="entry name" value="NDK-like_dom_sf"/>
</dbReference>
<dbReference type="HAMAP" id="MF_00451">
    <property type="entry name" value="NDP_kinase"/>
    <property type="match status" value="1"/>
</dbReference>
<evidence type="ECO:0000313" key="10">
    <source>
        <dbReference type="Proteomes" id="UP000006671"/>
    </source>
</evidence>
<feature type="active site" description="Pros-phosphohistidine intermediate" evidence="6">
    <location>
        <position position="117"/>
    </location>
</feature>
<evidence type="ECO:0000259" key="8">
    <source>
        <dbReference type="SMART" id="SM00562"/>
    </source>
</evidence>
<dbReference type="EMBL" id="GG738896">
    <property type="protein sequence ID" value="EFC39837.1"/>
    <property type="molecule type" value="Genomic_DNA"/>
</dbReference>
<dbReference type="FunCoup" id="D2VTC4">
    <property type="interactions" value="351"/>
</dbReference>
<dbReference type="GO" id="GO:0006183">
    <property type="term" value="P:GTP biosynthetic process"/>
    <property type="evidence" value="ECO:0007669"/>
    <property type="project" value="InterPro"/>
</dbReference>
<evidence type="ECO:0000256" key="4">
    <source>
        <dbReference type="ARBA" id="ARBA00022679"/>
    </source>
</evidence>
<proteinExistence type="inferred from homology"/>
<dbReference type="PRINTS" id="PR01243">
    <property type="entry name" value="NUCDPKINASE"/>
</dbReference>
<gene>
    <name evidence="9" type="ORF">NAEGRDRAFT_72250</name>
</gene>
<dbReference type="eggNOG" id="KOG0888">
    <property type="taxonomic scope" value="Eukaryota"/>
</dbReference>
<dbReference type="GeneID" id="8854320"/>
<feature type="binding site" evidence="6">
    <location>
        <position position="59"/>
    </location>
    <ligand>
        <name>ATP</name>
        <dbReference type="ChEBI" id="CHEBI:30616"/>
    </ligand>
</feature>